<evidence type="ECO:0000313" key="4">
    <source>
        <dbReference type="Proteomes" id="UP000186309"/>
    </source>
</evidence>
<geneLocation type="plasmid" evidence="4">
    <name>palbo2</name>
</geneLocation>
<name>A0A1U7CZD6_9BACT</name>
<comment type="similarity">
    <text evidence="1">Belongs to the ParD antitoxin family.</text>
</comment>
<keyword evidence="2" id="KW-1277">Toxin-antitoxin system</keyword>
<dbReference type="Proteomes" id="UP000186309">
    <property type="component" value="Plasmid PALBO2"/>
</dbReference>
<proteinExistence type="inferred from homology"/>
<dbReference type="KEGG" id="pbor:BSF38_20021"/>
<keyword evidence="4" id="KW-1185">Reference proteome</keyword>
<organism evidence="3 4">
    <name type="scientific">Paludisphaera borealis</name>
    <dbReference type="NCBI Taxonomy" id="1387353"/>
    <lineage>
        <taxon>Bacteria</taxon>
        <taxon>Pseudomonadati</taxon>
        <taxon>Planctomycetota</taxon>
        <taxon>Planctomycetia</taxon>
        <taxon>Isosphaerales</taxon>
        <taxon>Isosphaeraceae</taxon>
        <taxon>Paludisphaera</taxon>
    </lineage>
</organism>
<evidence type="ECO:0000256" key="1">
    <source>
        <dbReference type="ARBA" id="ARBA00008580"/>
    </source>
</evidence>
<dbReference type="InterPro" id="IPR038296">
    <property type="entry name" value="ParD_sf"/>
</dbReference>
<dbReference type="CDD" id="cd22231">
    <property type="entry name" value="RHH_NikR_HicB-like"/>
    <property type="match status" value="1"/>
</dbReference>
<dbReference type="NCBIfam" id="TIGR02606">
    <property type="entry name" value="antidote_CC2985"/>
    <property type="match status" value="1"/>
</dbReference>
<dbReference type="SUPFAM" id="SSF47598">
    <property type="entry name" value="Ribbon-helix-helix"/>
    <property type="match status" value="1"/>
</dbReference>
<dbReference type="PANTHER" id="PTHR36582">
    <property type="entry name" value="ANTITOXIN PARD"/>
    <property type="match status" value="1"/>
</dbReference>
<dbReference type="InterPro" id="IPR010985">
    <property type="entry name" value="Ribbon_hlx_hlx"/>
</dbReference>
<dbReference type="RefSeq" id="WP_076351840.1">
    <property type="nucleotide sequence ID" value="NZ_CP019084.1"/>
</dbReference>
<accession>A0A1U7CZD6</accession>
<evidence type="ECO:0000313" key="3">
    <source>
        <dbReference type="EMBL" id="APW64304.1"/>
    </source>
</evidence>
<dbReference type="AlphaFoldDB" id="A0A1U7CZD6"/>
<sequence length="87" mass="9964">METMNIALPEAMKHFVQERVSEGGYSSVSEYVRELIRTDQKRKAEERIDALLLEGLDSGTPIAVTPEYWEAKKKRLAERLSKSARPQ</sequence>
<dbReference type="Gene3D" id="6.10.10.120">
    <property type="entry name" value="Antitoxin ParD1-like"/>
    <property type="match status" value="1"/>
</dbReference>
<dbReference type="GO" id="GO:0006355">
    <property type="term" value="P:regulation of DNA-templated transcription"/>
    <property type="evidence" value="ECO:0007669"/>
    <property type="project" value="InterPro"/>
</dbReference>
<gene>
    <name evidence="3" type="ORF">BSF38_20021</name>
</gene>
<reference evidence="3 4" key="1">
    <citation type="submission" date="2016-12" db="EMBL/GenBank/DDBJ databases">
        <title>Comparative genomics of four Isosphaeraceae planctomycetes: a common pool of plasmids and glycoside hydrolase genes.</title>
        <authorList>
            <person name="Ivanova A."/>
        </authorList>
    </citation>
    <scope>NUCLEOTIDE SEQUENCE [LARGE SCALE GENOMIC DNA]</scope>
    <source>
        <strain evidence="3 4">PX4</strain>
        <plasmid evidence="4">palbo2</plasmid>
    </source>
</reference>
<evidence type="ECO:0000256" key="2">
    <source>
        <dbReference type="ARBA" id="ARBA00022649"/>
    </source>
</evidence>
<dbReference type="OrthoDB" id="9811310at2"/>
<keyword evidence="3" id="KW-0614">Plasmid</keyword>
<protein>
    <submittedName>
        <fullName evidence="3">Transcriptional regulator</fullName>
    </submittedName>
</protein>
<dbReference type="EMBL" id="CP019084">
    <property type="protein sequence ID" value="APW64304.1"/>
    <property type="molecule type" value="Genomic_DNA"/>
</dbReference>
<dbReference type="PANTHER" id="PTHR36582:SF2">
    <property type="entry name" value="ANTITOXIN PARD"/>
    <property type="match status" value="1"/>
</dbReference>
<dbReference type="InterPro" id="IPR022789">
    <property type="entry name" value="ParD"/>
</dbReference>